<dbReference type="RefSeq" id="WP_171225229.1">
    <property type="nucleotide sequence ID" value="NZ_CP053085.1"/>
</dbReference>
<reference evidence="2 3" key="1">
    <citation type="submission" date="2020-05" db="EMBL/GenBank/DDBJ databases">
        <title>Complete genome sequence of Gemmatimonas greenlandica TET16.</title>
        <authorList>
            <person name="Zeng Y."/>
        </authorList>
    </citation>
    <scope>NUCLEOTIDE SEQUENCE [LARGE SCALE GENOMIC DNA]</scope>
    <source>
        <strain evidence="2 3">TET16</strain>
    </source>
</reference>
<feature type="signal peptide" evidence="1">
    <location>
        <begin position="1"/>
        <end position="22"/>
    </location>
</feature>
<gene>
    <name evidence="2" type="ORF">HKW67_09890</name>
</gene>
<proteinExistence type="predicted"/>
<dbReference type="Pfam" id="PF08309">
    <property type="entry name" value="LVIVD"/>
    <property type="match status" value="2"/>
</dbReference>
<dbReference type="KEGG" id="ggr:HKW67_09890"/>
<keyword evidence="3" id="KW-1185">Reference proteome</keyword>
<dbReference type="InterPro" id="IPR013211">
    <property type="entry name" value="LVIVD"/>
</dbReference>
<evidence type="ECO:0008006" key="4">
    <source>
        <dbReference type="Google" id="ProtNLM"/>
    </source>
</evidence>
<dbReference type="AlphaFoldDB" id="A0A6M4IPX4"/>
<protein>
    <recommendedName>
        <fullName evidence="4">LVIVD repeat-containing protein</fullName>
    </recommendedName>
</protein>
<dbReference type="EMBL" id="CP053085">
    <property type="protein sequence ID" value="QJR35799.1"/>
    <property type="molecule type" value="Genomic_DNA"/>
</dbReference>
<evidence type="ECO:0000256" key="1">
    <source>
        <dbReference type="SAM" id="SignalP"/>
    </source>
</evidence>
<feature type="chain" id="PRO_5027003650" description="LVIVD repeat-containing protein" evidence="1">
    <location>
        <begin position="23"/>
        <end position="616"/>
    </location>
</feature>
<sequence length="616" mass="65426">MRVMRGLILLFATAVVPTLASAQTYPSKSDPRNNLKPGRLDAGVAASNMKLLSFTPKPAQFDTVRGLTFVNSDLAFGTHYVYQANFAGFSIWDITDPAKPAMTAVVQCITSQGDPSIYGNLLFISAEGAGNRNDCGSGGVQDPKDHMAGVRIFDVSNPKAPKLVKNVQTCKGSHTHTIVPSPTDPRTIYIYVSGQQAARPETELAGCKNGTDPADPTNSLFQLDIIKVQLDRPEQAKVIPGARVFTGLDGASECMRFCAPADARRAAAGAGRPARPAPDPAMPTGPRNCHDVTAYPALNLLAASCSTHSILVDISNPEKPFRISALADTNNYQGRHTAAFSNDGKKLIQTDEWGGGTGPMCQASSMIELGGNTVISLDAKKKQAQRAYFKLPSSQTAEENCVSHNGGIIPVPGRDLYVQGWYQGGVNIMDFTDPDKAFEIGYFDRGSIDPPQPVDVPAAAAAAAAPGARPRSNTIGGSWGAYYWNGLIFSSELDRGMDILELTPSAQLSANEIAAAKLVTFTDYNPQSQPKMTWPAAFVVVRSYLDQLVRGNGLASERTTAIYAALDAAEMKSGLARATALNALALQVDKDVAGAKDGARVKTMAGEIRRLAAASK</sequence>
<organism evidence="2 3">
    <name type="scientific">Gemmatimonas groenlandica</name>
    <dbReference type="NCBI Taxonomy" id="2732249"/>
    <lineage>
        <taxon>Bacteria</taxon>
        <taxon>Pseudomonadati</taxon>
        <taxon>Gemmatimonadota</taxon>
        <taxon>Gemmatimonadia</taxon>
        <taxon>Gemmatimonadales</taxon>
        <taxon>Gemmatimonadaceae</taxon>
        <taxon>Gemmatimonas</taxon>
    </lineage>
</organism>
<name>A0A6M4IPX4_9BACT</name>
<evidence type="ECO:0000313" key="2">
    <source>
        <dbReference type="EMBL" id="QJR35799.1"/>
    </source>
</evidence>
<evidence type="ECO:0000313" key="3">
    <source>
        <dbReference type="Proteomes" id="UP000500938"/>
    </source>
</evidence>
<dbReference type="SUPFAM" id="SSF75011">
    <property type="entry name" value="3-carboxy-cis,cis-mucoante lactonizing enzyme"/>
    <property type="match status" value="1"/>
</dbReference>
<accession>A0A6M4IPX4</accession>
<dbReference type="Proteomes" id="UP000500938">
    <property type="component" value="Chromosome"/>
</dbReference>
<keyword evidence="1" id="KW-0732">Signal</keyword>